<dbReference type="Proteomes" id="UP001652627">
    <property type="component" value="Chromosome 38"/>
</dbReference>
<dbReference type="Gene3D" id="1.10.510.10">
    <property type="entry name" value="Transferase(Phosphotransferase) domain 1"/>
    <property type="match status" value="1"/>
</dbReference>
<comment type="catalytic activity">
    <reaction evidence="12">
        <text>L-seryl-[protein] + ATP = O-phospho-L-seryl-[protein] + ADP + H(+)</text>
        <dbReference type="Rhea" id="RHEA:17989"/>
        <dbReference type="Rhea" id="RHEA-COMP:9863"/>
        <dbReference type="Rhea" id="RHEA-COMP:11604"/>
        <dbReference type="ChEBI" id="CHEBI:15378"/>
        <dbReference type="ChEBI" id="CHEBI:29999"/>
        <dbReference type="ChEBI" id="CHEBI:30616"/>
        <dbReference type="ChEBI" id="CHEBI:83421"/>
        <dbReference type="ChEBI" id="CHEBI:456216"/>
        <dbReference type="EC" id="2.7.11.1"/>
    </reaction>
</comment>
<organism evidence="17 18">
    <name type="scientific">Apteryx mantelli</name>
    <name type="common">North Island brown kiwi</name>
    <dbReference type="NCBI Taxonomy" id="2696672"/>
    <lineage>
        <taxon>Eukaryota</taxon>
        <taxon>Metazoa</taxon>
        <taxon>Chordata</taxon>
        <taxon>Craniata</taxon>
        <taxon>Vertebrata</taxon>
        <taxon>Euteleostomi</taxon>
        <taxon>Archelosauria</taxon>
        <taxon>Archosauria</taxon>
        <taxon>Dinosauria</taxon>
        <taxon>Saurischia</taxon>
        <taxon>Theropoda</taxon>
        <taxon>Coelurosauria</taxon>
        <taxon>Aves</taxon>
        <taxon>Palaeognathae</taxon>
        <taxon>Apterygiformes</taxon>
        <taxon>Apterygidae</taxon>
        <taxon>Apteryx</taxon>
    </lineage>
</organism>
<dbReference type="PANTHER" id="PTHR11042:SF183">
    <property type="entry name" value="MEMBRANE-ASSOCIATED TYROSINE- AND THREONINE-SPECIFIC CDC2-INHIBITORY KINASE"/>
    <property type="match status" value="1"/>
</dbReference>
<evidence type="ECO:0000313" key="17">
    <source>
        <dbReference type="Proteomes" id="UP001652627"/>
    </source>
</evidence>
<keyword evidence="6 18" id="KW-0418">Kinase</keyword>
<protein>
    <recommendedName>
        <fullName evidence="1">non-specific serine/threonine protein kinase</fullName>
        <ecNumber evidence="1">2.7.11.1</ecNumber>
    </recommendedName>
</protein>
<feature type="domain" description="Protein kinase" evidence="16">
    <location>
        <begin position="72"/>
        <end position="320"/>
    </location>
</feature>
<dbReference type="SUPFAM" id="SSF56112">
    <property type="entry name" value="Protein kinase-like (PK-like)"/>
    <property type="match status" value="1"/>
</dbReference>
<evidence type="ECO:0000256" key="8">
    <source>
        <dbReference type="ARBA" id="ARBA00022842"/>
    </source>
</evidence>
<reference evidence="18" key="1">
    <citation type="submission" date="2025-08" db="UniProtKB">
        <authorList>
            <consortium name="RefSeq"/>
        </authorList>
    </citation>
    <scope>IDENTIFICATION</scope>
    <source>
        <tissue evidence="18">Blood</tissue>
    </source>
</reference>
<evidence type="ECO:0000256" key="15">
    <source>
        <dbReference type="SAM" id="MobiDB-lite"/>
    </source>
</evidence>
<feature type="compositionally biased region" description="Basic residues" evidence="15">
    <location>
        <begin position="407"/>
        <end position="418"/>
    </location>
</feature>
<comment type="catalytic activity">
    <reaction evidence="11">
        <text>L-threonyl-[protein] + ATP = O-phospho-L-threonyl-[protein] + ADP + H(+)</text>
        <dbReference type="Rhea" id="RHEA:46608"/>
        <dbReference type="Rhea" id="RHEA-COMP:11060"/>
        <dbReference type="Rhea" id="RHEA-COMP:11605"/>
        <dbReference type="ChEBI" id="CHEBI:15378"/>
        <dbReference type="ChEBI" id="CHEBI:30013"/>
        <dbReference type="ChEBI" id="CHEBI:30616"/>
        <dbReference type="ChEBI" id="CHEBI:61977"/>
        <dbReference type="ChEBI" id="CHEBI:456216"/>
        <dbReference type="EC" id="2.7.11.1"/>
    </reaction>
</comment>
<dbReference type="InterPro" id="IPR011009">
    <property type="entry name" value="Kinase-like_dom_sf"/>
</dbReference>
<dbReference type="InterPro" id="IPR050339">
    <property type="entry name" value="CC_SR_Kinase"/>
</dbReference>
<dbReference type="PROSITE" id="PS00107">
    <property type="entry name" value="PROTEIN_KINASE_ATP"/>
    <property type="match status" value="1"/>
</dbReference>
<evidence type="ECO:0000256" key="7">
    <source>
        <dbReference type="ARBA" id="ARBA00022840"/>
    </source>
</evidence>
<evidence type="ECO:0000256" key="3">
    <source>
        <dbReference type="ARBA" id="ARBA00022679"/>
    </source>
</evidence>
<feature type="compositionally biased region" description="Pro residues" evidence="15">
    <location>
        <begin position="23"/>
        <end position="38"/>
    </location>
</feature>
<keyword evidence="3" id="KW-0808">Transferase</keyword>
<evidence type="ECO:0000256" key="2">
    <source>
        <dbReference type="ARBA" id="ARBA00022527"/>
    </source>
</evidence>
<dbReference type="EC" id="2.7.11.1" evidence="1"/>
<keyword evidence="2 14" id="KW-0723">Serine/threonine-protein kinase</keyword>
<dbReference type="PANTHER" id="PTHR11042">
    <property type="entry name" value="EUKARYOTIC TRANSLATION INITIATION FACTOR 2-ALPHA KINASE EIF2-ALPHA KINASE -RELATED"/>
    <property type="match status" value="1"/>
</dbReference>
<keyword evidence="5 13" id="KW-0547">Nucleotide-binding</keyword>
<evidence type="ECO:0000256" key="5">
    <source>
        <dbReference type="ARBA" id="ARBA00022741"/>
    </source>
</evidence>
<keyword evidence="8" id="KW-0460">Magnesium</keyword>
<dbReference type="Gene3D" id="3.30.200.20">
    <property type="entry name" value="Phosphorylase Kinase, domain 1"/>
    <property type="match status" value="1"/>
</dbReference>
<dbReference type="InterPro" id="IPR000719">
    <property type="entry name" value="Prot_kinase_dom"/>
</dbReference>
<evidence type="ECO:0000256" key="9">
    <source>
        <dbReference type="ARBA" id="ARBA00023306"/>
    </source>
</evidence>
<keyword evidence="7 13" id="KW-0067">ATP-binding</keyword>
<evidence type="ECO:0000256" key="13">
    <source>
        <dbReference type="PROSITE-ProRule" id="PRU10141"/>
    </source>
</evidence>
<evidence type="ECO:0000256" key="11">
    <source>
        <dbReference type="ARBA" id="ARBA00047899"/>
    </source>
</evidence>
<keyword evidence="4" id="KW-0479">Metal-binding</keyword>
<evidence type="ECO:0000256" key="10">
    <source>
        <dbReference type="ARBA" id="ARBA00037982"/>
    </source>
</evidence>
<sequence>MLPARPHTSPGGRPRRRGAGPRRPAPPPAAGAPPPWSPGPRSVTFRLTPPDAPPASRLYDPRRPQTFFRQCFQVLGRLGRGSHGEVYKVRSREDGRLYAVKRTLEPFRGAADRRRKLAEVRKHERVGRHPHCLGLVRAWEERGQLYLQSELCPGGPLRAPGDGDGGGLASWRATAYLWDLLQALGHLHAKSLAHLDVKPANVLLGPGGCRLGDFGCLLEPGGRPGDGAEGDPRYLAPEALRGDLGPAADVFSLGLTLLEVAAGRELPAAGDGWQELRRGRLPAALAAGLSPELRKLLVAMLEPEPGRRPSVEALLRTALVRRAGRWRALTPIGRQGLAAGGAAAAGRAGPAAVAVGRAMGPGALAAGPGHAPSPPTAAPPGPRRRLGRRRGRRRRGPCAVGAQRPGAPRRRLVRLAAG</sequence>
<feature type="binding site" evidence="13">
    <location>
        <position position="101"/>
    </location>
    <ligand>
        <name>ATP</name>
        <dbReference type="ChEBI" id="CHEBI:30616"/>
    </ligand>
</feature>
<evidence type="ECO:0000256" key="1">
    <source>
        <dbReference type="ARBA" id="ARBA00012513"/>
    </source>
</evidence>
<name>A0ABM4G199_9AVES</name>
<comment type="similarity">
    <text evidence="10">Belongs to the protein kinase superfamily. Ser/Thr protein kinase family. GCN2 subfamily.</text>
</comment>
<evidence type="ECO:0000256" key="6">
    <source>
        <dbReference type="ARBA" id="ARBA00022777"/>
    </source>
</evidence>
<feature type="compositionally biased region" description="Basic residues" evidence="15">
    <location>
        <begin position="382"/>
        <end position="396"/>
    </location>
</feature>
<dbReference type="GeneID" id="136995117"/>
<feature type="region of interest" description="Disordered" evidence="15">
    <location>
        <begin position="1"/>
        <end position="61"/>
    </location>
</feature>
<dbReference type="SMART" id="SM00220">
    <property type="entry name" value="S_TKc"/>
    <property type="match status" value="1"/>
</dbReference>
<evidence type="ECO:0000256" key="14">
    <source>
        <dbReference type="RuleBase" id="RU000304"/>
    </source>
</evidence>
<evidence type="ECO:0000259" key="16">
    <source>
        <dbReference type="PROSITE" id="PS50011"/>
    </source>
</evidence>
<evidence type="ECO:0000256" key="12">
    <source>
        <dbReference type="ARBA" id="ARBA00048679"/>
    </source>
</evidence>
<feature type="region of interest" description="Disordered" evidence="15">
    <location>
        <begin position="364"/>
        <end position="418"/>
    </location>
</feature>
<feature type="compositionally biased region" description="Pro residues" evidence="15">
    <location>
        <begin position="371"/>
        <end position="381"/>
    </location>
</feature>
<keyword evidence="9" id="KW-0131">Cell cycle</keyword>
<gene>
    <name evidence="18" type="primary">PKMYT1</name>
</gene>
<dbReference type="InterPro" id="IPR017441">
    <property type="entry name" value="Protein_kinase_ATP_BS"/>
</dbReference>
<dbReference type="InterPro" id="IPR008271">
    <property type="entry name" value="Ser/Thr_kinase_AS"/>
</dbReference>
<proteinExistence type="inferred from homology"/>
<dbReference type="Pfam" id="PF00069">
    <property type="entry name" value="Pkinase"/>
    <property type="match status" value="1"/>
</dbReference>
<evidence type="ECO:0000313" key="18">
    <source>
        <dbReference type="RefSeq" id="XP_067170973.1"/>
    </source>
</evidence>
<keyword evidence="17" id="KW-1185">Reference proteome</keyword>
<dbReference type="PROSITE" id="PS50011">
    <property type="entry name" value="PROTEIN_KINASE_DOM"/>
    <property type="match status" value="1"/>
</dbReference>
<evidence type="ECO:0000256" key="4">
    <source>
        <dbReference type="ARBA" id="ARBA00022723"/>
    </source>
</evidence>
<accession>A0ABM4G199</accession>
<dbReference type="GO" id="GO:0016301">
    <property type="term" value="F:kinase activity"/>
    <property type="evidence" value="ECO:0007669"/>
    <property type="project" value="UniProtKB-KW"/>
</dbReference>
<dbReference type="PROSITE" id="PS00108">
    <property type="entry name" value="PROTEIN_KINASE_ST"/>
    <property type="match status" value="1"/>
</dbReference>
<dbReference type="RefSeq" id="XP_067170973.1">
    <property type="nucleotide sequence ID" value="XM_067314872.1"/>
</dbReference>